<sequence>MRFGNILGKATIILIIISTLGWLLMFLDPQIYFHDFRRYPIPNGTERIVHLFCVPEDALSTSAINLVFALSRGSNFVLSMAVYIVSFAKLGHFVIYFHVGCQQRDEAKIFTNGRSTTPTWHSDIVTAIFEALAECIQKILWTSFDENTYFTDKGLYSCRLCSLCGKKYIVSMAGLYKNEAEYDGRIEYSENECKIS</sequence>
<organism evidence="2 3">
    <name type="scientific">Ditylenchus destructor</name>
    <dbReference type="NCBI Taxonomy" id="166010"/>
    <lineage>
        <taxon>Eukaryota</taxon>
        <taxon>Metazoa</taxon>
        <taxon>Ecdysozoa</taxon>
        <taxon>Nematoda</taxon>
        <taxon>Chromadorea</taxon>
        <taxon>Rhabditida</taxon>
        <taxon>Tylenchina</taxon>
        <taxon>Tylenchomorpha</taxon>
        <taxon>Sphaerularioidea</taxon>
        <taxon>Anguinidae</taxon>
        <taxon>Anguininae</taxon>
        <taxon>Ditylenchus</taxon>
    </lineage>
</organism>
<feature type="transmembrane region" description="Helical" evidence="1">
    <location>
        <begin position="76"/>
        <end position="99"/>
    </location>
</feature>
<proteinExistence type="predicted"/>
<feature type="transmembrane region" description="Helical" evidence="1">
    <location>
        <begin position="6"/>
        <end position="27"/>
    </location>
</feature>
<accession>A0AAD4MJD4</accession>
<name>A0AAD4MJD4_9BILA</name>
<dbReference type="Proteomes" id="UP001201812">
    <property type="component" value="Unassembled WGS sequence"/>
</dbReference>
<keyword evidence="1" id="KW-0812">Transmembrane</keyword>
<protein>
    <submittedName>
        <fullName evidence="2">Uncharacterized protein</fullName>
    </submittedName>
</protein>
<evidence type="ECO:0000313" key="2">
    <source>
        <dbReference type="EMBL" id="KAI1695347.1"/>
    </source>
</evidence>
<dbReference type="AlphaFoldDB" id="A0AAD4MJD4"/>
<comment type="caution">
    <text evidence="2">The sequence shown here is derived from an EMBL/GenBank/DDBJ whole genome shotgun (WGS) entry which is preliminary data.</text>
</comment>
<keyword evidence="1" id="KW-1133">Transmembrane helix</keyword>
<evidence type="ECO:0000313" key="3">
    <source>
        <dbReference type="Proteomes" id="UP001201812"/>
    </source>
</evidence>
<keyword evidence="3" id="KW-1185">Reference proteome</keyword>
<keyword evidence="1" id="KW-0472">Membrane</keyword>
<reference evidence="2" key="1">
    <citation type="submission" date="2022-01" db="EMBL/GenBank/DDBJ databases">
        <title>Genome Sequence Resource for Two Populations of Ditylenchus destructor, the Migratory Endoparasitic Phytonematode.</title>
        <authorList>
            <person name="Zhang H."/>
            <person name="Lin R."/>
            <person name="Xie B."/>
        </authorList>
    </citation>
    <scope>NUCLEOTIDE SEQUENCE</scope>
    <source>
        <strain evidence="2">BazhouSP</strain>
    </source>
</reference>
<gene>
    <name evidence="2" type="ORF">DdX_19623</name>
</gene>
<evidence type="ECO:0000256" key="1">
    <source>
        <dbReference type="SAM" id="Phobius"/>
    </source>
</evidence>
<dbReference type="EMBL" id="JAKKPZ010000412">
    <property type="protein sequence ID" value="KAI1695347.1"/>
    <property type="molecule type" value="Genomic_DNA"/>
</dbReference>